<evidence type="ECO:0000256" key="1">
    <source>
        <dbReference type="SAM" id="MobiDB-lite"/>
    </source>
</evidence>
<proteinExistence type="predicted"/>
<evidence type="ECO:0000313" key="2">
    <source>
        <dbReference type="EMBL" id="EOA94586.1"/>
    </source>
</evidence>
<protein>
    <submittedName>
        <fullName evidence="2">Uncharacterized protein</fullName>
    </submittedName>
</protein>
<keyword evidence="3" id="KW-1185">Reference proteome</keyword>
<feature type="compositionally biased region" description="Polar residues" evidence="1">
    <location>
        <begin position="101"/>
        <end position="110"/>
    </location>
</feature>
<sequence length="203" mass="21665">MEQWVSESASLIAEPRTALLGEAVLPQLCSHCSRQLTLHIGEDVSVEGPGQGGGRIRSISSHRDMLEAESCSGAGSSLLVQAAQPTGSHSEATLALGAGSVSRSRGSCQGQRIPREGANHNRPKRGRHETGRGHPWRGHPIPWASLSRSRSVPQDPGVPKSVCACRPLPFGRRNVKTEVMENFVHGEEAVEPSAFPVFLVCLA</sequence>
<feature type="region of interest" description="Disordered" evidence="1">
    <location>
        <begin position="98"/>
        <end position="158"/>
    </location>
</feature>
<name>R0JC78_ANAPL</name>
<dbReference type="EMBL" id="KB744699">
    <property type="protein sequence ID" value="EOA94586.1"/>
    <property type="molecule type" value="Genomic_DNA"/>
</dbReference>
<dbReference type="Proteomes" id="UP000296049">
    <property type="component" value="Unassembled WGS sequence"/>
</dbReference>
<accession>R0JC78</accession>
<evidence type="ECO:0000313" key="3">
    <source>
        <dbReference type="Proteomes" id="UP000296049"/>
    </source>
</evidence>
<dbReference type="AlphaFoldDB" id="R0JC78"/>
<reference evidence="3" key="1">
    <citation type="journal article" date="2013" name="Nat. Genet.">
        <title>The duck genome and transcriptome provide insight into an avian influenza virus reservoir species.</title>
        <authorList>
            <person name="Huang Y."/>
            <person name="Li Y."/>
            <person name="Burt D.W."/>
            <person name="Chen H."/>
            <person name="Zhang Y."/>
            <person name="Qian W."/>
            <person name="Kim H."/>
            <person name="Gan S."/>
            <person name="Zhao Y."/>
            <person name="Li J."/>
            <person name="Yi K."/>
            <person name="Feng H."/>
            <person name="Zhu P."/>
            <person name="Li B."/>
            <person name="Liu Q."/>
            <person name="Fairley S."/>
            <person name="Magor K.E."/>
            <person name="Du Z."/>
            <person name="Hu X."/>
            <person name="Goodman L."/>
            <person name="Tafer H."/>
            <person name="Vignal A."/>
            <person name="Lee T."/>
            <person name="Kim K.W."/>
            <person name="Sheng Z."/>
            <person name="An Y."/>
            <person name="Searle S."/>
            <person name="Herrero J."/>
            <person name="Groenen M.A."/>
            <person name="Crooijmans R.P."/>
            <person name="Faraut T."/>
            <person name="Cai Q."/>
            <person name="Webster R.G."/>
            <person name="Aldridge J.R."/>
            <person name="Warren W.C."/>
            <person name="Bartschat S."/>
            <person name="Kehr S."/>
            <person name="Marz M."/>
            <person name="Stadler P.F."/>
            <person name="Smith J."/>
            <person name="Kraus R.H."/>
            <person name="Zhao Y."/>
            <person name="Ren L."/>
            <person name="Fei J."/>
            <person name="Morisson M."/>
            <person name="Kaiser P."/>
            <person name="Griffin D.K."/>
            <person name="Rao M."/>
            <person name="Pitel F."/>
            <person name="Wang J."/>
            <person name="Li N."/>
        </authorList>
    </citation>
    <scope>NUCLEOTIDE SEQUENCE [LARGE SCALE GENOMIC DNA]</scope>
</reference>
<gene>
    <name evidence="2" type="ORF">Anapl_07844</name>
</gene>
<organism evidence="2 3">
    <name type="scientific">Anas platyrhynchos</name>
    <name type="common">Mallard</name>
    <name type="synonym">Anas boschas</name>
    <dbReference type="NCBI Taxonomy" id="8839"/>
    <lineage>
        <taxon>Eukaryota</taxon>
        <taxon>Metazoa</taxon>
        <taxon>Chordata</taxon>
        <taxon>Craniata</taxon>
        <taxon>Vertebrata</taxon>
        <taxon>Euteleostomi</taxon>
        <taxon>Archelosauria</taxon>
        <taxon>Archosauria</taxon>
        <taxon>Dinosauria</taxon>
        <taxon>Saurischia</taxon>
        <taxon>Theropoda</taxon>
        <taxon>Coelurosauria</taxon>
        <taxon>Aves</taxon>
        <taxon>Neognathae</taxon>
        <taxon>Galloanserae</taxon>
        <taxon>Anseriformes</taxon>
        <taxon>Anatidae</taxon>
        <taxon>Anatinae</taxon>
        <taxon>Anas</taxon>
    </lineage>
</organism>